<sequence length="326" mass="35562">MKNGITVAGNIIVDEIFEIDNYPNEGELATINSLQGKSTGGALCNVIVDLARLDPGLPLQAIGKIGNDVNGQFVQETFAKYANINQAEVGMEDVTGYTFVMSNQGHKERTFFTYEGANRELKADSFNFEKIDSKIFHIGYLAMLSGLDQLNETYGTELAKVLSQAQENGIKTSVDVVSSFPENYPVLFKAAMKYTNYCTINELEAEQATGIQLKDENGKLIEEKCQAVLQTIKEMGVKDWVVIHSPEKVFGLNEDNQFFSVEVDILPPEKIADKIGAGDAFCAGVLYSAHNDQTLAEAMSFGNQIAALSLQAKGASAGIRPIYQKG</sequence>
<organism evidence="4 5">
    <name type="scientific">Enterococcus alishanensis</name>
    <dbReference type="NCBI Taxonomy" id="1303817"/>
    <lineage>
        <taxon>Bacteria</taxon>
        <taxon>Bacillati</taxon>
        <taxon>Bacillota</taxon>
        <taxon>Bacilli</taxon>
        <taxon>Lactobacillales</taxon>
        <taxon>Enterococcaceae</taxon>
        <taxon>Enterococcus</taxon>
    </lineage>
</organism>
<dbReference type="Pfam" id="PF00294">
    <property type="entry name" value="PfkB"/>
    <property type="match status" value="1"/>
</dbReference>
<dbReference type="Proteomes" id="UP000774130">
    <property type="component" value="Unassembled WGS sequence"/>
</dbReference>
<dbReference type="PANTHER" id="PTHR10584">
    <property type="entry name" value="SUGAR KINASE"/>
    <property type="match status" value="1"/>
</dbReference>
<evidence type="ECO:0000259" key="3">
    <source>
        <dbReference type="Pfam" id="PF00294"/>
    </source>
</evidence>
<evidence type="ECO:0000256" key="1">
    <source>
        <dbReference type="ARBA" id="ARBA00022679"/>
    </source>
</evidence>
<protein>
    <submittedName>
        <fullName evidence="4">Carbohydrate kinase family protein</fullName>
    </submittedName>
</protein>
<keyword evidence="5" id="KW-1185">Reference proteome</keyword>
<comment type="caution">
    <text evidence="4">The sequence shown here is derived from an EMBL/GenBank/DDBJ whole genome shotgun (WGS) entry which is preliminary data.</text>
</comment>
<feature type="domain" description="Carbohydrate kinase PfkB" evidence="3">
    <location>
        <begin position="22"/>
        <end position="318"/>
    </location>
</feature>
<dbReference type="InterPro" id="IPR011611">
    <property type="entry name" value="PfkB_dom"/>
</dbReference>
<dbReference type="PANTHER" id="PTHR10584:SF166">
    <property type="entry name" value="RIBOKINASE"/>
    <property type="match status" value="1"/>
</dbReference>
<gene>
    <name evidence="4" type="ORF">KUA55_03595</name>
</gene>
<evidence type="ECO:0000313" key="4">
    <source>
        <dbReference type="EMBL" id="MBV7389750.1"/>
    </source>
</evidence>
<keyword evidence="2 4" id="KW-0418">Kinase</keyword>
<name>A0ABS6TA37_9ENTE</name>
<evidence type="ECO:0000313" key="5">
    <source>
        <dbReference type="Proteomes" id="UP000774130"/>
    </source>
</evidence>
<dbReference type="GO" id="GO:0016301">
    <property type="term" value="F:kinase activity"/>
    <property type="evidence" value="ECO:0007669"/>
    <property type="project" value="UniProtKB-KW"/>
</dbReference>
<evidence type="ECO:0000256" key="2">
    <source>
        <dbReference type="ARBA" id="ARBA00022777"/>
    </source>
</evidence>
<dbReference type="RefSeq" id="WP_218324794.1">
    <property type="nucleotide sequence ID" value="NZ_JAHUZB010000001.1"/>
</dbReference>
<proteinExistence type="predicted"/>
<reference evidence="4 5" key="1">
    <citation type="submission" date="2021-06" db="EMBL/GenBank/DDBJ databases">
        <title>Enterococcus alishanensis sp. nov., a novel lactic acid bacterium isolated from fresh coffee beans.</title>
        <authorList>
            <person name="Chen Y.-S."/>
        </authorList>
    </citation>
    <scope>NUCLEOTIDE SEQUENCE [LARGE SCALE GENOMIC DNA]</scope>
    <source>
        <strain evidence="4 5">ALS3</strain>
    </source>
</reference>
<keyword evidence="1" id="KW-0808">Transferase</keyword>
<dbReference type="EMBL" id="JAHUZB010000001">
    <property type="protein sequence ID" value="MBV7389750.1"/>
    <property type="molecule type" value="Genomic_DNA"/>
</dbReference>
<accession>A0ABS6TA37</accession>